<dbReference type="InterPro" id="IPR003123">
    <property type="entry name" value="VPS9"/>
</dbReference>
<dbReference type="PROSITE" id="PS51205">
    <property type="entry name" value="VPS9"/>
    <property type="match status" value="1"/>
</dbReference>
<dbReference type="GO" id="GO:0030139">
    <property type="term" value="C:endocytic vesicle"/>
    <property type="evidence" value="ECO:0007669"/>
    <property type="project" value="TreeGrafter"/>
</dbReference>
<dbReference type="Pfam" id="PF18151">
    <property type="entry name" value="DUF5601"/>
    <property type="match status" value="1"/>
</dbReference>
<dbReference type="InterPro" id="IPR041545">
    <property type="entry name" value="DUF5601"/>
</dbReference>
<dbReference type="Gene3D" id="1.20.1050.80">
    <property type="entry name" value="VPS9 domain"/>
    <property type="match status" value="1"/>
</dbReference>
<sequence length="412" mass="47124">MESSSASHPNFYDIGNRVLSRSRWRIPMESSSSSHPNLYDIGNRVLSRSRWRIPMESSSASYPNFNDFTSRLRQPAAADLLQSIKSFTVSFSLQNPHASYDNGKRVQDFLATMETSINEHPLWAHASYEEIDNAIECLEKYIMTKLFNNTFPSSTEDLKLDLEISEKVSLLQHFIKPDHLDVPRVLQNEASWLFAAKELQKINAFKAPRDKLLCIINCCHAINNLLLDISMTSNHKPAGDDDFLPILIYVTIKANPPQLHSNLKYVKLFRKHSKLVSEVEYCLTNLISAKTFIKSIDATSLSMDASQFHKRMQLAKLANAAQSYEGNKPTNQQEYMDVRGYSRYPFMDAEARDLRFEDVHKLLGLYKHQVARYAMLSEALNQLSINENQLLSVINVPQGAEKMKQQINRNAL</sequence>
<dbReference type="GO" id="GO:0016192">
    <property type="term" value="P:vesicle-mediated transport"/>
    <property type="evidence" value="ECO:0007669"/>
    <property type="project" value="InterPro"/>
</dbReference>
<evidence type="ECO:0000313" key="2">
    <source>
        <dbReference type="EMBL" id="WOK96535.1"/>
    </source>
</evidence>
<evidence type="ECO:0000313" key="3">
    <source>
        <dbReference type="Proteomes" id="UP001327560"/>
    </source>
</evidence>
<dbReference type="PANTHER" id="PTHR23101:SF63">
    <property type="entry name" value="VACUOLAR PROTEIN SORTING-ASSOCIATED PROTEIN 9A-LIKE ISOFORM X1"/>
    <property type="match status" value="1"/>
</dbReference>
<proteinExistence type="predicted"/>
<dbReference type="AlphaFoldDB" id="A0AAQ3Q4S0"/>
<dbReference type="GO" id="GO:0005829">
    <property type="term" value="C:cytosol"/>
    <property type="evidence" value="ECO:0007669"/>
    <property type="project" value="TreeGrafter"/>
</dbReference>
<dbReference type="Gene3D" id="1.10.246.120">
    <property type="match status" value="1"/>
</dbReference>
<dbReference type="SMART" id="SM00167">
    <property type="entry name" value="VPS9"/>
    <property type="match status" value="1"/>
</dbReference>
<dbReference type="GO" id="GO:0031267">
    <property type="term" value="F:small GTPase binding"/>
    <property type="evidence" value="ECO:0007669"/>
    <property type="project" value="TreeGrafter"/>
</dbReference>
<dbReference type="InterPro" id="IPR045046">
    <property type="entry name" value="Vps9-like"/>
</dbReference>
<dbReference type="EMBL" id="CP136891">
    <property type="protein sequence ID" value="WOK96535.1"/>
    <property type="molecule type" value="Genomic_DNA"/>
</dbReference>
<reference evidence="2 3" key="1">
    <citation type="submission" date="2023-10" db="EMBL/GenBank/DDBJ databases">
        <title>Chromosome-scale genome assembly provides insights into flower coloration mechanisms of Canna indica.</title>
        <authorList>
            <person name="Li C."/>
        </authorList>
    </citation>
    <scope>NUCLEOTIDE SEQUENCE [LARGE SCALE GENOMIC DNA]</scope>
    <source>
        <tissue evidence="2">Flower</tissue>
    </source>
</reference>
<evidence type="ECO:0000259" key="1">
    <source>
        <dbReference type="PROSITE" id="PS51205"/>
    </source>
</evidence>
<dbReference type="PANTHER" id="PTHR23101">
    <property type="entry name" value="RAB GDP/GTP EXCHANGE FACTOR"/>
    <property type="match status" value="1"/>
</dbReference>
<accession>A0AAQ3Q4S0</accession>
<dbReference type="Pfam" id="PF02204">
    <property type="entry name" value="VPS9"/>
    <property type="match status" value="1"/>
</dbReference>
<keyword evidence="3" id="KW-1185">Reference proteome</keyword>
<organism evidence="2 3">
    <name type="scientific">Canna indica</name>
    <name type="common">Indian-shot</name>
    <dbReference type="NCBI Taxonomy" id="4628"/>
    <lineage>
        <taxon>Eukaryota</taxon>
        <taxon>Viridiplantae</taxon>
        <taxon>Streptophyta</taxon>
        <taxon>Embryophyta</taxon>
        <taxon>Tracheophyta</taxon>
        <taxon>Spermatophyta</taxon>
        <taxon>Magnoliopsida</taxon>
        <taxon>Liliopsida</taxon>
        <taxon>Zingiberales</taxon>
        <taxon>Cannaceae</taxon>
        <taxon>Canna</taxon>
    </lineage>
</organism>
<protein>
    <submittedName>
        <fullName evidence="2">Vacuolar protein sorting-associated protein 9A isoform X1</fullName>
    </submittedName>
</protein>
<dbReference type="GO" id="GO:0005085">
    <property type="term" value="F:guanyl-nucleotide exchange factor activity"/>
    <property type="evidence" value="ECO:0007669"/>
    <property type="project" value="InterPro"/>
</dbReference>
<feature type="domain" description="VPS9" evidence="1">
    <location>
        <begin position="158"/>
        <end position="302"/>
    </location>
</feature>
<dbReference type="Proteomes" id="UP001327560">
    <property type="component" value="Chromosome 2"/>
</dbReference>
<dbReference type="InterPro" id="IPR037191">
    <property type="entry name" value="VPS9_dom_sf"/>
</dbReference>
<name>A0AAQ3Q4S0_9LILI</name>
<dbReference type="SUPFAM" id="SSF109993">
    <property type="entry name" value="VPS9 domain"/>
    <property type="match status" value="1"/>
</dbReference>
<gene>
    <name evidence="2" type="ORF">Cni_G05242</name>
</gene>